<dbReference type="EMBL" id="MG018926">
    <property type="protein sequence ID" value="ATW57870.1"/>
    <property type="molecule type" value="Genomic_DNA"/>
</dbReference>
<sequence>MNIFNEYTEATRNATMNAMDTQRPFSWLSNREVQEGAYIRHTQHVFHIYKMPRLLLGKFA</sequence>
<proteinExistence type="predicted"/>
<evidence type="ECO:0000313" key="1">
    <source>
        <dbReference type="EMBL" id="ATW57870.1"/>
    </source>
</evidence>
<keyword evidence="2" id="KW-1185">Reference proteome</keyword>
<reference evidence="1 2" key="1">
    <citation type="submission" date="2017-09" db="EMBL/GenBank/DDBJ databases">
        <authorList>
            <person name="Ehlers B."/>
            <person name="Leendertz F.H."/>
        </authorList>
    </citation>
    <scope>NUCLEOTIDE SEQUENCE [LARGE SCALE GENOMIC DNA]</scope>
</reference>
<gene>
    <name evidence="1" type="ORF">CNR33_00024</name>
</gene>
<evidence type="ECO:0000313" key="2">
    <source>
        <dbReference type="Proteomes" id="UP000241090"/>
    </source>
</evidence>
<protein>
    <submittedName>
        <fullName evidence="1">Uncharacterized protein</fullName>
    </submittedName>
</protein>
<organism evidence="1 2">
    <name type="scientific">Pseudomonas phage tabernarius</name>
    <dbReference type="NCBI Taxonomy" id="2048978"/>
    <lineage>
        <taxon>Viruses</taxon>
        <taxon>Duplodnaviria</taxon>
        <taxon>Heunggongvirae</taxon>
        <taxon>Uroviricota</taxon>
        <taxon>Caudoviricetes</taxon>
        <taxon>Lindbergviridae</taxon>
        <taxon>Tabernariusvirus</taxon>
        <taxon>Tabernariusvirus tabernarius</taxon>
    </lineage>
</organism>
<dbReference type="Proteomes" id="UP000241090">
    <property type="component" value="Segment"/>
</dbReference>
<name>A0A2H4P768_9CAUD</name>
<accession>A0A2H4P768</accession>